<evidence type="ECO:0000256" key="5">
    <source>
        <dbReference type="ARBA" id="ARBA00022015"/>
    </source>
</evidence>
<keyword evidence="8" id="KW-0969">Cilium</keyword>
<protein>
    <recommendedName>
        <fullName evidence="5">Centrosomal protein of 19 kDa</fullName>
    </recommendedName>
</protein>
<dbReference type="GO" id="GO:0034454">
    <property type="term" value="P:microtubule anchoring at centrosome"/>
    <property type="evidence" value="ECO:0000318"/>
    <property type="project" value="GO_Central"/>
</dbReference>
<dbReference type="OMA" id="AKKCGIQ"/>
<name>T1G7E7_HELRO</name>
<dbReference type="OrthoDB" id="2163581at2759"/>
<dbReference type="eggNOG" id="ENOG502RZP1">
    <property type="taxonomic scope" value="Eukaryota"/>
</dbReference>
<comment type="subcellular location">
    <subcellularLocation>
        <location evidence="2">Cytoplasm</location>
        <location evidence="2">Cytoskeleton</location>
        <location evidence="2">Cilium basal body</location>
    </subcellularLocation>
    <subcellularLocation>
        <location evidence="1">Cytoplasm</location>
        <location evidence="1">Cytoskeleton</location>
        <location evidence="1">Microtubule organizing center</location>
        <location evidence="1">Centrosome</location>
        <location evidence="1">Centriole</location>
    </subcellularLocation>
    <subcellularLocation>
        <location evidence="3">Cytoplasm</location>
        <location evidence="3">Cytoskeleton</location>
        <location evidence="3">Spindle</location>
    </subcellularLocation>
</comment>
<dbReference type="Pfam" id="PF14933">
    <property type="entry name" value="CEP19"/>
    <property type="match status" value="1"/>
</dbReference>
<dbReference type="AlphaFoldDB" id="T1G7E7"/>
<keyword evidence="10" id="KW-0966">Cell projection</keyword>
<evidence type="ECO:0000313" key="11">
    <source>
        <dbReference type="EMBL" id="ESN92367.1"/>
    </source>
</evidence>
<dbReference type="PANTHER" id="PTHR31539:SF1">
    <property type="entry name" value="CENTROSOMAL PROTEIN OF 19 KDA"/>
    <property type="match status" value="1"/>
</dbReference>
<dbReference type="KEGG" id="hro:HELRODRAFT_89579"/>
<evidence type="ECO:0000313" key="13">
    <source>
        <dbReference type="Proteomes" id="UP000015101"/>
    </source>
</evidence>
<evidence type="ECO:0000256" key="2">
    <source>
        <dbReference type="ARBA" id="ARBA00004120"/>
    </source>
</evidence>
<evidence type="ECO:0000256" key="7">
    <source>
        <dbReference type="ARBA" id="ARBA00022794"/>
    </source>
</evidence>
<dbReference type="GO" id="GO:0000922">
    <property type="term" value="C:spindle pole"/>
    <property type="evidence" value="ECO:0000318"/>
    <property type="project" value="GO_Central"/>
</dbReference>
<keyword evidence="9" id="KW-0206">Cytoskeleton</keyword>
<evidence type="ECO:0000256" key="4">
    <source>
        <dbReference type="ARBA" id="ARBA00009371"/>
    </source>
</evidence>
<evidence type="ECO:0000256" key="1">
    <source>
        <dbReference type="ARBA" id="ARBA00004114"/>
    </source>
</evidence>
<comment type="similarity">
    <text evidence="4">Belongs to the CEP19 family.</text>
</comment>
<proteinExistence type="inferred from homology"/>
<gene>
    <name evidence="12" type="primary">20216994</name>
    <name evidence="11" type="ORF">HELRODRAFT_89579</name>
</gene>
<evidence type="ECO:0000256" key="8">
    <source>
        <dbReference type="ARBA" id="ARBA00023069"/>
    </source>
</evidence>
<dbReference type="EMBL" id="KB097650">
    <property type="protein sequence ID" value="ESN92367.1"/>
    <property type="molecule type" value="Genomic_DNA"/>
</dbReference>
<reference evidence="13" key="1">
    <citation type="submission" date="2012-12" db="EMBL/GenBank/DDBJ databases">
        <authorList>
            <person name="Hellsten U."/>
            <person name="Grimwood J."/>
            <person name="Chapman J.A."/>
            <person name="Shapiro H."/>
            <person name="Aerts A."/>
            <person name="Otillar R.P."/>
            <person name="Terry A.Y."/>
            <person name="Boore J.L."/>
            <person name="Simakov O."/>
            <person name="Marletaz F."/>
            <person name="Cho S.-J."/>
            <person name="Edsinger-Gonzales E."/>
            <person name="Havlak P."/>
            <person name="Kuo D.-H."/>
            <person name="Larsson T."/>
            <person name="Lv J."/>
            <person name="Arendt D."/>
            <person name="Savage R."/>
            <person name="Osoegawa K."/>
            <person name="de Jong P."/>
            <person name="Lindberg D.R."/>
            <person name="Seaver E.C."/>
            <person name="Weisblat D.A."/>
            <person name="Putnam N.H."/>
            <person name="Grigoriev I.V."/>
            <person name="Rokhsar D.S."/>
        </authorList>
    </citation>
    <scope>NUCLEOTIDE SEQUENCE</scope>
</reference>
<dbReference type="RefSeq" id="XP_009029535.1">
    <property type="nucleotide sequence ID" value="XM_009031287.1"/>
</dbReference>
<accession>T1G7E7</accession>
<keyword evidence="13" id="KW-1185">Reference proteome</keyword>
<dbReference type="GO" id="GO:0005814">
    <property type="term" value="C:centriole"/>
    <property type="evidence" value="ECO:0000318"/>
    <property type="project" value="GO_Central"/>
</dbReference>
<evidence type="ECO:0000256" key="10">
    <source>
        <dbReference type="ARBA" id="ARBA00023273"/>
    </source>
</evidence>
<dbReference type="GO" id="GO:0036064">
    <property type="term" value="C:ciliary basal body"/>
    <property type="evidence" value="ECO:0000318"/>
    <property type="project" value="GO_Central"/>
</dbReference>
<dbReference type="EMBL" id="AMQM01007647">
    <property type="status" value="NOT_ANNOTATED_CDS"/>
    <property type="molecule type" value="Genomic_DNA"/>
</dbReference>
<dbReference type="STRING" id="6412.T1G7E7"/>
<dbReference type="GO" id="GO:0005813">
    <property type="term" value="C:centrosome"/>
    <property type="evidence" value="ECO:0000318"/>
    <property type="project" value="GO_Central"/>
</dbReference>
<evidence type="ECO:0000313" key="12">
    <source>
        <dbReference type="EnsemblMetazoa" id="HelroP89579"/>
    </source>
</evidence>
<dbReference type="Proteomes" id="UP000015101">
    <property type="component" value="Unassembled WGS sequence"/>
</dbReference>
<dbReference type="GeneID" id="20216994"/>
<reference evidence="12" key="3">
    <citation type="submission" date="2015-06" db="UniProtKB">
        <authorList>
            <consortium name="EnsemblMetazoa"/>
        </authorList>
    </citation>
    <scope>IDENTIFICATION</scope>
</reference>
<dbReference type="HOGENOM" id="CLU_113348_0_0_1"/>
<evidence type="ECO:0000256" key="9">
    <source>
        <dbReference type="ARBA" id="ARBA00023212"/>
    </source>
</evidence>
<dbReference type="CTD" id="20216994"/>
<keyword evidence="7" id="KW-0970">Cilium biogenesis/degradation</keyword>
<dbReference type="InParanoid" id="T1G7E7"/>
<dbReference type="InterPro" id="IPR029412">
    <property type="entry name" value="CEP19"/>
</dbReference>
<keyword evidence="6" id="KW-0963">Cytoplasm</keyword>
<dbReference type="GO" id="GO:0097712">
    <property type="term" value="P:vesicle targeting, trans-Golgi to periciliary membrane compartment"/>
    <property type="evidence" value="ECO:0000318"/>
    <property type="project" value="GO_Central"/>
</dbReference>
<organism evidence="12 13">
    <name type="scientific">Helobdella robusta</name>
    <name type="common">Californian leech</name>
    <dbReference type="NCBI Taxonomy" id="6412"/>
    <lineage>
        <taxon>Eukaryota</taxon>
        <taxon>Metazoa</taxon>
        <taxon>Spiralia</taxon>
        <taxon>Lophotrochozoa</taxon>
        <taxon>Annelida</taxon>
        <taxon>Clitellata</taxon>
        <taxon>Hirudinea</taxon>
        <taxon>Rhynchobdellida</taxon>
        <taxon>Glossiphoniidae</taxon>
        <taxon>Helobdella</taxon>
    </lineage>
</organism>
<evidence type="ECO:0000256" key="3">
    <source>
        <dbReference type="ARBA" id="ARBA00004186"/>
    </source>
</evidence>
<reference evidence="11 13" key="2">
    <citation type="journal article" date="2013" name="Nature">
        <title>Insights into bilaterian evolution from three spiralian genomes.</title>
        <authorList>
            <person name="Simakov O."/>
            <person name="Marletaz F."/>
            <person name="Cho S.J."/>
            <person name="Edsinger-Gonzales E."/>
            <person name="Havlak P."/>
            <person name="Hellsten U."/>
            <person name="Kuo D.H."/>
            <person name="Larsson T."/>
            <person name="Lv J."/>
            <person name="Arendt D."/>
            <person name="Savage R."/>
            <person name="Osoegawa K."/>
            <person name="de Jong P."/>
            <person name="Grimwood J."/>
            <person name="Chapman J.A."/>
            <person name="Shapiro H."/>
            <person name="Aerts A."/>
            <person name="Otillar R.P."/>
            <person name="Terry A.Y."/>
            <person name="Boore J.L."/>
            <person name="Grigoriev I.V."/>
            <person name="Lindberg D.R."/>
            <person name="Seaver E.C."/>
            <person name="Weisblat D.A."/>
            <person name="Putnam N.H."/>
            <person name="Rokhsar D.S."/>
        </authorList>
    </citation>
    <scope>NUCLEOTIDE SEQUENCE</scope>
</reference>
<sequence>MNDSFVVEKCGIKFSPASIVITYKGVERKERLRIRIVPVRNINSQSTARGIVENLKLSSSYKNLVEKIPIQQLENLIQMLIDSKKNIDKKEIISKARKMMEIDPNEDLNKVDEDVLIMKKALMNETYEKNLIKPGDENFKYDVVLQMESDQKLETHEWDESSDLDPF</sequence>
<evidence type="ECO:0000256" key="6">
    <source>
        <dbReference type="ARBA" id="ARBA00022490"/>
    </source>
</evidence>
<dbReference type="EnsemblMetazoa" id="HelroT89579">
    <property type="protein sequence ID" value="HelroP89579"/>
    <property type="gene ID" value="HelroG89579"/>
</dbReference>
<dbReference type="PANTHER" id="PTHR31539">
    <property type="entry name" value="CENTROSOMAL PROTEIN OF 19K CEP19"/>
    <property type="match status" value="1"/>
</dbReference>